<dbReference type="InterPro" id="IPR001296">
    <property type="entry name" value="Glyco_trans_1"/>
</dbReference>
<dbReference type="EMBL" id="BAAAFH010000003">
    <property type="protein sequence ID" value="GAA0874049.1"/>
    <property type="molecule type" value="Genomic_DNA"/>
</dbReference>
<sequence>MKLYLYPVGYNVLYISYDGMTDPLGQSQVLPYLRELSKEGFSFHLISFEKPERYQQNKQAIQQFCEEAGISWYPQQYRKKPPVLSTLRDIRTMRKLAFDLHRKHYFHLVHCRSYISAMVGLRMKKRFDTPFLFDMRGFWADERVEGGIWNLSSPVYRIIYNFFKRKESEFLEKSDHIISLTERARQELVSRGTHGERITVIPCCADLNLFNPENVTVQDKQQLRNQLGISDTDFVLGYVGSIGTWYMLEEMLDYFSVLQTKQSSARFLFVSGEKRENIVTKAKERGINPDHIIVTSCSHDKVPLHISVFDLSIFFIRPTYSKMASSPTKQGELMAMQIPLVCNSGVGDTDNIVQKYHAGQVITHFDEKYLADSCSQKIEFDPEETARGAQEVYSLKNGVLLYKAAYGKIIPGIISVTD</sequence>
<dbReference type="PANTHER" id="PTHR12526">
    <property type="entry name" value="GLYCOSYLTRANSFERASE"/>
    <property type="match status" value="1"/>
</dbReference>
<dbReference type="Proteomes" id="UP001501126">
    <property type="component" value="Unassembled WGS sequence"/>
</dbReference>
<dbReference type="RefSeq" id="WP_343784700.1">
    <property type="nucleotide sequence ID" value="NZ_BAAAFH010000003.1"/>
</dbReference>
<dbReference type="SUPFAM" id="SSF53756">
    <property type="entry name" value="UDP-Glycosyltransferase/glycogen phosphorylase"/>
    <property type="match status" value="1"/>
</dbReference>
<name>A0ABN1MLA8_9FLAO</name>
<evidence type="ECO:0000313" key="4">
    <source>
        <dbReference type="Proteomes" id="UP001501126"/>
    </source>
</evidence>
<proteinExistence type="predicted"/>
<dbReference type="Pfam" id="PF00534">
    <property type="entry name" value="Glycos_transf_1"/>
    <property type="match status" value="1"/>
</dbReference>
<feature type="domain" description="Glycosyltransferase subfamily 4-like N-terminal" evidence="2">
    <location>
        <begin position="33"/>
        <end position="208"/>
    </location>
</feature>
<dbReference type="PANTHER" id="PTHR12526:SF622">
    <property type="entry name" value="GLYCOSYLTRANSFERASE (GROUP I)"/>
    <property type="match status" value="1"/>
</dbReference>
<evidence type="ECO:0000259" key="1">
    <source>
        <dbReference type="Pfam" id="PF00534"/>
    </source>
</evidence>
<gene>
    <name evidence="3" type="ORF">GCM10009118_04570</name>
</gene>
<reference evidence="3 4" key="1">
    <citation type="journal article" date="2019" name="Int. J. Syst. Evol. Microbiol.">
        <title>The Global Catalogue of Microorganisms (GCM) 10K type strain sequencing project: providing services to taxonomists for standard genome sequencing and annotation.</title>
        <authorList>
            <consortium name="The Broad Institute Genomics Platform"/>
            <consortium name="The Broad Institute Genome Sequencing Center for Infectious Disease"/>
            <person name="Wu L."/>
            <person name="Ma J."/>
        </authorList>
    </citation>
    <scope>NUCLEOTIDE SEQUENCE [LARGE SCALE GENOMIC DNA]</scope>
    <source>
        <strain evidence="3 4">JCM 16083</strain>
    </source>
</reference>
<evidence type="ECO:0000313" key="3">
    <source>
        <dbReference type="EMBL" id="GAA0874049.1"/>
    </source>
</evidence>
<organism evidence="3 4">
    <name type="scientific">Wandonia haliotis</name>
    <dbReference type="NCBI Taxonomy" id="574963"/>
    <lineage>
        <taxon>Bacteria</taxon>
        <taxon>Pseudomonadati</taxon>
        <taxon>Bacteroidota</taxon>
        <taxon>Flavobacteriia</taxon>
        <taxon>Flavobacteriales</taxon>
        <taxon>Crocinitomicaceae</taxon>
        <taxon>Wandonia</taxon>
    </lineage>
</organism>
<protein>
    <submittedName>
        <fullName evidence="3">Glycosyltransferase family 4 protein</fullName>
    </submittedName>
</protein>
<accession>A0ABN1MLA8</accession>
<keyword evidence="4" id="KW-1185">Reference proteome</keyword>
<dbReference type="InterPro" id="IPR028098">
    <property type="entry name" value="Glyco_trans_4-like_N"/>
</dbReference>
<feature type="domain" description="Glycosyl transferase family 1" evidence="1">
    <location>
        <begin position="219"/>
        <end position="375"/>
    </location>
</feature>
<comment type="caution">
    <text evidence="3">The sequence shown here is derived from an EMBL/GenBank/DDBJ whole genome shotgun (WGS) entry which is preliminary data.</text>
</comment>
<dbReference type="Gene3D" id="3.40.50.2000">
    <property type="entry name" value="Glycogen Phosphorylase B"/>
    <property type="match status" value="2"/>
</dbReference>
<dbReference type="Pfam" id="PF13439">
    <property type="entry name" value="Glyco_transf_4"/>
    <property type="match status" value="1"/>
</dbReference>
<evidence type="ECO:0000259" key="2">
    <source>
        <dbReference type="Pfam" id="PF13439"/>
    </source>
</evidence>